<dbReference type="EMBL" id="CP018082">
    <property type="protein sequence ID" value="APE34195.1"/>
    <property type="molecule type" value="Genomic_DNA"/>
</dbReference>
<gene>
    <name evidence="2" type="ORF">BOX37_09735</name>
</gene>
<evidence type="ECO:0000313" key="3">
    <source>
        <dbReference type="Proteomes" id="UP000183810"/>
    </source>
</evidence>
<feature type="transmembrane region" description="Helical" evidence="1">
    <location>
        <begin position="7"/>
        <end position="25"/>
    </location>
</feature>
<accession>A0A1J0VQ80</accession>
<keyword evidence="1" id="KW-1133">Transmembrane helix</keyword>
<evidence type="ECO:0000313" key="2">
    <source>
        <dbReference type="EMBL" id="APE34195.1"/>
    </source>
</evidence>
<protein>
    <recommendedName>
        <fullName evidence="4">DUF4281 domain-containing protein</fullName>
    </recommendedName>
</protein>
<name>A0A1J0VQ80_9NOCA</name>
<feature type="transmembrane region" description="Helical" evidence="1">
    <location>
        <begin position="37"/>
        <end position="57"/>
    </location>
</feature>
<keyword evidence="1" id="KW-0472">Membrane</keyword>
<dbReference type="RefSeq" id="WP_071927375.1">
    <property type="nucleotide sequence ID" value="NZ_CP018082.1"/>
</dbReference>
<dbReference type="OrthoDB" id="345237at2"/>
<keyword evidence="3" id="KW-1185">Reference proteome</keyword>
<sequence>MSTLFDLVFYVVVPFWALMIFAPTWRHTRTIISSPWIVAPALVIWAIVTVPVLGTFWSMVSSPSLAVITEAAADPAILTALWAQIIAWDLFLGRWVYLDSRERDIHPLLMGPILLGTIMLSPIVFPVYLLVRAVAGRVSSGGSPVARADSVTA</sequence>
<dbReference type="KEGG" id="nsl:BOX37_09735"/>
<feature type="transmembrane region" description="Helical" evidence="1">
    <location>
        <begin position="109"/>
        <end position="131"/>
    </location>
</feature>
<evidence type="ECO:0000256" key="1">
    <source>
        <dbReference type="SAM" id="Phobius"/>
    </source>
</evidence>
<evidence type="ECO:0008006" key="4">
    <source>
        <dbReference type="Google" id="ProtNLM"/>
    </source>
</evidence>
<dbReference type="InterPro" id="IPR025461">
    <property type="entry name" value="ABA4-like"/>
</dbReference>
<organism evidence="2 3">
    <name type="scientific">Nocardia mangyaensis</name>
    <dbReference type="NCBI Taxonomy" id="2213200"/>
    <lineage>
        <taxon>Bacteria</taxon>
        <taxon>Bacillati</taxon>
        <taxon>Actinomycetota</taxon>
        <taxon>Actinomycetes</taxon>
        <taxon>Mycobacteriales</taxon>
        <taxon>Nocardiaceae</taxon>
        <taxon>Nocardia</taxon>
    </lineage>
</organism>
<keyword evidence="1" id="KW-0812">Transmembrane</keyword>
<dbReference type="Proteomes" id="UP000183810">
    <property type="component" value="Chromosome"/>
</dbReference>
<proteinExistence type="predicted"/>
<reference evidence="2" key="1">
    <citation type="submission" date="2016-11" db="EMBL/GenBank/DDBJ databases">
        <authorList>
            <person name="Jaros S."/>
            <person name="Januszkiewicz K."/>
            <person name="Wedrychowicz H."/>
        </authorList>
    </citation>
    <scope>NUCLEOTIDE SEQUENCE [LARGE SCALE GENOMIC DNA]</scope>
    <source>
        <strain evidence="2">Y48</strain>
    </source>
</reference>
<dbReference type="AlphaFoldDB" id="A0A1J0VQ80"/>
<dbReference type="Pfam" id="PF14108">
    <property type="entry name" value="ABA4-like"/>
    <property type="match status" value="1"/>
</dbReference>